<reference evidence="1 2" key="1">
    <citation type="submission" date="2020-08" db="EMBL/GenBank/DDBJ databases">
        <title>Genomic Encyclopedia of Type Strains, Phase IV (KMG-IV): sequencing the most valuable type-strain genomes for metagenomic binning, comparative biology and taxonomic classification.</title>
        <authorList>
            <person name="Goeker M."/>
        </authorList>
    </citation>
    <scope>NUCLEOTIDE SEQUENCE [LARGE SCALE GENOMIC DNA]</scope>
    <source>
        <strain evidence="1 2">DSM 103526</strain>
    </source>
</reference>
<dbReference type="Proteomes" id="UP000579281">
    <property type="component" value="Unassembled WGS sequence"/>
</dbReference>
<name>A0A841KXK0_9FIRM</name>
<keyword evidence="2" id="KW-1185">Reference proteome</keyword>
<evidence type="ECO:0000313" key="1">
    <source>
        <dbReference type="EMBL" id="MBB6218171.1"/>
    </source>
</evidence>
<comment type="caution">
    <text evidence="1">The sequence shown here is derived from an EMBL/GenBank/DDBJ whole genome shotgun (WGS) entry which is preliminary data.</text>
</comment>
<organism evidence="1 2">
    <name type="scientific">Anaerosolibacter carboniphilus</name>
    <dbReference type="NCBI Taxonomy" id="1417629"/>
    <lineage>
        <taxon>Bacteria</taxon>
        <taxon>Bacillati</taxon>
        <taxon>Bacillota</taxon>
        <taxon>Clostridia</taxon>
        <taxon>Peptostreptococcales</taxon>
        <taxon>Thermotaleaceae</taxon>
        <taxon>Anaerosolibacter</taxon>
    </lineage>
</organism>
<sequence>MTKEEMLQKLTEIKNKTKEMIENGSPTGNVEEN</sequence>
<gene>
    <name evidence="1" type="ORF">HNQ80_004311</name>
</gene>
<protein>
    <submittedName>
        <fullName evidence="1">Uncharacterized protein</fullName>
    </submittedName>
</protein>
<dbReference type="AlphaFoldDB" id="A0A841KXK0"/>
<accession>A0A841KXK0</accession>
<evidence type="ECO:0000313" key="2">
    <source>
        <dbReference type="Proteomes" id="UP000579281"/>
    </source>
</evidence>
<dbReference type="EMBL" id="JACHEN010000034">
    <property type="protein sequence ID" value="MBB6218171.1"/>
    <property type="molecule type" value="Genomic_DNA"/>
</dbReference>
<proteinExistence type="predicted"/>